<reference evidence="1" key="2">
    <citation type="submission" date="2025-09" db="UniProtKB">
        <authorList>
            <consortium name="Ensembl"/>
        </authorList>
    </citation>
    <scope>IDENTIFICATION</scope>
</reference>
<dbReference type="Proteomes" id="UP000694427">
    <property type="component" value="Unplaced"/>
</dbReference>
<dbReference type="PANTHER" id="PTHR31025:SF27">
    <property type="entry name" value="SI:CH211-193K19.2-RELATED"/>
    <property type="match status" value="1"/>
</dbReference>
<name>A0A8C1I8C0_CYPCA</name>
<proteinExistence type="predicted"/>
<evidence type="ECO:0000313" key="2">
    <source>
        <dbReference type="Proteomes" id="UP000694427"/>
    </source>
</evidence>
<dbReference type="PANTHER" id="PTHR31025">
    <property type="entry name" value="SI:CH211-196P9.1-RELATED"/>
    <property type="match status" value="1"/>
</dbReference>
<dbReference type="AlphaFoldDB" id="A0A8C1I8C0"/>
<keyword evidence="2" id="KW-1185">Reference proteome</keyword>
<accession>A0A8C1I8C0</accession>
<reference evidence="1" key="1">
    <citation type="submission" date="2025-08" db="UniProtKB">
        <authorList>
            <consortium name="Ensembl"/>
        </authorList>
    </citation>
    <scope>IDENTIFICATION</scope>
</reference>
<evidence type="ECO:0000313" key="1">
    <source>
        <dbReference type="Ensembl" id="ENSCCRP00010006578.1"/>
    </source>
</evidence>
<protein>
    <recommendedName>
        <fullName evidence="3">Sterile alpha motif domain-containing 3-like</fullName>
    </recommendedName>
</protein>
<organism evidence="1 2">
    <name type="scientific">Cyprinus carpio</name>
    <name type="common">Common carp</name>
    <dbReference type="NCBI Taxonomy" id="7962"/>
    <lineage>
        <taxon>Eukaryota</taxon>
        <taxon>Metazoa</taxon>
        <taxon>Chordata</taxon>
        <taxon>Craniata</taxon>
        <taxon>Vertebrata</taxon>
        <taxon>Euteleostomi</taxon>
        <taxon>Actinopterygii</taxon>
        <taxon>Neopterygii</taxon>
        <taxon>Teleostei</taxon>
        <taxon>Ostariophysi</taxon>
        <taxon>Cypriniformes</taxon>
        <taxon>Cyprinidae</taxon>
        <taxon>Cyprininae</taxon>
        <taxon>Cyprinus</taxon>
    </lineage>
</organism>
<dbReference type="Ensembl" id="ENSCCRT00010007113.1">
    <property type="protein sequence ID" value="ENSCCRP00010006578.1"/>
    <property type="gene ID" value="ENSCCRG00010002725.1"/>
</dbReference>
<sequence>MAGPVSFRVLFGSEDDARKLTIKSGIPSSVDELAFEIKTFFGVTEQFRLQYKDVDFGNEFMNLLSISDIQDRSTLKVVYLPCEATTSAISSAPSTKDNCSTIPVTPSNVSCSSSSQEPSDSASVDSCSSNDTVILSSPDSRSCTWPKDFVVPRFSYCAEMQLQKGNDEFNASGTLLSLTPKLRSDILEGIAEEIIKYTAYPKDNQFEKVAEALIQTHPCLREKGTRTGCCGWKHYIKIKMMNFRTKLGRAGHPEVTVNSLKNKQKGQGKPAANIKKPRRAEVNFCPNHPRGETNDSLEVERVALLTEVKKKNNETVIKEKMQRTFSYRRQEILQEPMITEVRNRWPALFEIGEVNLEFMRITTVPLISKFIGQLDKYTDALMKVFRHKGGCAGQKIRTIMALTAKNEDINTRRDCILRCLSVYLNEDIETLVKEYVDTESVEAESLIAQTTMGIYVIRAEGAGPEEEPSDVGVVLEGVEVLQNLPSVTLGCVMLFGLIYALNLNYPKDLKCTFEAFQKILMELDTTKLSPKVQGLKIKMLQ</sequence>
<evidence type="ECO:0008006" key="3">
    <source>
        <dbReference type="Google" id="ProtNLM"/>
    </source>
</evidence>